<accession>A0A8H7YYW6</accession>
<comment type="caution">
    <text evidence="2">The sequence shown here is derived from an EMBL/GenBank/DDBJ whole genome shotgun (WGS) entry which is preliminary data.</text>
</comment>
<dbReference type="VEuPathDB" id="FungiDB:I7I52_10036"/>
<evidence type="ECO:0000313" key="3">
    <source>
        <dbReference type="Proteomes" id="UP000670092"/>
    </source>
</evidence>
<sequence>MTKVLKRTASTDIYPRERVILHFRASCVSLAPCPNLLLGSLLSPLMGPIECWTEPLTPLRSTSRTFLNFSTLVAVDVWTIYFLHLKIG</sequence>
<dbReference type="Proteomes" id="UP000670092">
    <property type="component" value="Unassembled WGS sequence"/>
</dbReference>
<keyword evidence="1" id="KW-0472">Membrane</keyword>
<name>A0A8H7YYW6_AJECA</name>
<feature type="transmembrane region" description="Helical" evidence="1">
    <location>
        <begin position="66"/>
        <end position="85"/>
    </location>
</feature>
<dbReference type="EMBL" id="JAEVHI010000002">
    <property type="protein sequence ID" value="KAG5299651.1"/>
    <property type="molecule type" value="Genomic_DNA"/>
</dbReference>
<protein>
    <submittedName>
        <fullName evidence="2">Uncharacterized protein</fullName>
    </submittedName>
</protein>
<reference evidence="2 3" key="1">
    <citation type="submission" date="2021-01" db="EMBL/GenBank/DDBJ databases">
        <title>Chromosome-level genome assembly of a human fungal pathogen reveals clustering of transcriptionally co-regulated genes.</title>
        <authorList>
            <person name="Voorhies M."/>
            <person name="Cohen S."/>
            <person name="Shea T.P."/>
            <person name="Petrus S."/>
            <person name="Munoz J.F."/>
            <person name="Poplawski S."/>
            <person name="Goldman W.E."/>
            <person name="Michael T."/>
            <person name="Cuomo C.A."/>
            <person name="Sil A."/>
            <person name="Beyhan S."/>
        </authorList>
    </citation>
    <scope>NUCLEOTIDE SEQUENCE [LARGE SCALE GENOMIC DNA]</scope>
    <source>
        <strain evidence="2 3">G184AR</strain>
    </source>
</reference>
<gene>
    <name evidence="2" type="ORF">I7I52_10036</name>
</gene>
<dbReference type="AlphaFoldDB" id="A0A8H7YYW6"/>
<evidence type="ECO:0000256" key="1">
    <source>
        <dbReference type="SAM" id="Phobius"/>
    </source>
</evidence>
<keyword evidence="1" id="KW-1133">Transmembrane helix</keyword>
<evidence type="ECO:0000313" key="2">
    <source>
        <dbReference type="EMBL" id="KAG5299651.1"/>
    </source>
</evidence>
<keyword evidence="1" id="KW-0812">Transmembrane</keyword>
<proteinExistence type="predicted"/>
<organism evidence="2 3">
    <name type="scientific">Ajellomyces capsulatus</name>
    <name type="common">Darling's disease fungus</name>
    <name type="synonym">Histoplasma capsulatum</name>
    <dbReference type="NCBI Taxonomy" id="5037"/>
    <lineage>
        <taxon>Eukaryota</taxon>
        <taxon>Fungi</taxon>
        <taxon>Dikarya</taxon>
        <taxon>Ascomycota</taxon>
        <taxon>Pezizomycotina</taxon>
        <taxon>Eurotiomycetes</taxon>
        <taxon>Eurotiomycetidae</taxon>
        <taxon>Onygenales</taxon>
        <taxon>Ajellomycetaceae</taxon>
        <taxon>Histoplasma</taxon>
    </lineage>
</organism>